<comment type="similarity">
    <text evidence="1">Belongs to the transglycosylase Slt family.</text>
</comment>
<feature type="chain" id="PRO_5046868535" evidence="3">
    <location>
        <begin position="28"/>
        <end position="649"/>
    </location>
</feature>
<dbReference type="Gene3D" id="1.25.20.10">
    <property type="entry name" value="Bacterial muramidases"/>
    <property type="match status" value="1"/>
</dbReference>
<dbReference type="CDD" id="cd13401">
    <property type="entry name" value="Slt70-like"/>
    <property type="match status" value="1"/>
</dbReference>
<dbReference type="Proteomes" id="UP001460888">
    <property type="component" value="Unassembled WGS sequence"/>
</dbReference>
<dbReference type="Gene3D" id="1.10.530.10">
    <property type="match status" value="1"/>
</dbReference>
<dbReference type="SUPFAM" id="SSF48435">
    <property type="entry name" value="Bacterial muramidases"/>
    <property type="match status" value="1"/>
</dbReference>
<dbReference type="InterPro" id="IPR012289">
    <property type="entry name" value="Lytic_TGlycosylase_superhlx_L"/>
</dbReference>
<dbReference type="InterPro" id="IPR008258">
    <property type="entry name" value="Transglycosylase_SLT_dom_1"/>
</dbReference>
<evidence type="ECO:0000256" key="1">
    <source>
        <dbReference type="ARBA" id="ARBA00007734"/>
    </source>
</evidence>
<name>A0ABV2B1Q3_9GAMM</name>
<feature type="signal peptide" evidence="3">
    <location>
        <begin position="1"/>
        <end position="27"/>
    </location>
</feature>
<dbReference type="Gene3D" id="1.10.1240.20">
    <property type="entry name" value="Lytic transglycosylase, superhelical linker domain"/>
    <property type="match status" value="1"/>
</dbReference>
<dbReference type="InterPro" id="IPR000189">
    <property type="entry name" value="Transglyc_AS"/>
</dbReference>
<organism evidence="6 7">
    <name type="scientific">Salinisphaera dokdonensis CL-ES53</name>
    <dbReference type="NCBI Taxonomy" id="1304272"/>
    <lineage>
        <taxon>Bacteria</taxon>
        <taxon>Pseudomonadati</taxon>
        <taxon>Pseudomonadota</taxon>
        <taxon>Gammaproteobacteria</taxon>
        <taxon>Salinisphaerales</taxon>
        <taxon>Salinisphaeraceae</taxon>
        <taxon>Salinisphaera</taxon>
    </lineage>
</organism>
<comment type="caution">
    <text evidence="6">The sequence shown here is derived from an EMBL/GenBank/DDBJ whole genome shotgun (WGS) entry which is preliminary data.</text>
</comment>
<gene>
    <name evidence="6" type="ORF">SADO_11224</name>
</gene>
<dbReference type="RefSeq" id="WP_353111422.1">
    <property type="nucleotide sequence ID" value="NZ_APND01000003.1"/>
</dbReference>
<dbReference type="InterPro" id="IPR008939">
    <property type="entry name" value="Lytic_TGlycosylase_superhlx_U"/>
</dbReference>
<keyword evidence="2 3" id="KW-0732">Signal</keyword>
<evidence type="ECO:0000256" key="3">
    <source>
        <dbReference type="SAM" id="SignalP"/>
    </source>
</evidence>
<evidence type="ECO:0000313" key="6">
    <source>
        <dbReference type="EMBL" id="MES1929825.1"/>
    </source>
</evidence>
<evidence type="ECO:0000259" key="5">
    <source>
        <dbReference type="Pfam" id="PF14718"/>
    </source>
</evidence>
<evidence type="ECO:0000259" key="4">
    <source>
        <dbReference type="Pfam" id="PF01464"/>
    </source>
</evidence>
<dbReference type="PANTHER" id="PTHR37423">
    <property type="entry name" value="SOLUBLE LYTIC MUREIN TRANSGLYCOSYLASE-RELATED"/>
    <property type="match status" value="1"/>
</dbReference>
<dbReference type="SUPFAM" id="SSF53955">
    <property type="entry name" value="Lysozyme-like"/>
    <property type="match status" value="1"/>
</dbReference>
<dbReference type="Pfam" id="PF01464">
    <property type="entry name" value="SLT"/>
    <property type="match status" value="1"/>
</dbReference>
<accession>A0ABV2B1Q3</accession>
<dbReference type="InterPro" id="IPR037061">
    <property type="entry name" value="Lytic_TGlycoase_superhlx_L_sf"/>
</dbReference>
<reference evidence="6 7" key="1">
    <citation type="submission" date="2013-03" db="EMBL/GenBank/DDBJ databases">
        <title>Salinisphaera dokdonensis CL-ES53 Genome Sequencing.</title>
        <authorList>
            <person name="Li C."/>
            <person name="Lai Q."/>
            <person name="Shao Z."/>
        </authorList>
    </citation>
    <scope>NUCLEOTIDE SEQUENCE [LARGE SCALE GENOMIC DNA]</scope>
    <source>
        <strain evidence="6 7">CL-ES53</strain>
    </source>
</reference>
<feature type="domain" description="Transglycosylase SLT" evidence="4">
    <location>
        <begin position="483"/>
        <end position="587"/>
    </location>
</feature>
<feature type="domain" description="Lytic transglycosylase superhelical linker" evidence="5">
    <location>
        <begin position="404"/>
        <end position="470"/>
    </location>
</feature>
<dbReference type="EMBL" id="APND01000003">
    <property type="protein sequence ID" value="MES1929825.1"/>
    <property type="molecule type" value="Genomic_DNA"/>
</dbReference>
<sequence length="649" mass="72595">MNRFNAITAMRLFSTAALLLLAGTSLAATTAQRDAFRDALAAAQQGRLDSVPGLRAQLQGYPLYDYLTAADLRYRLDTGANTSLDGRIQSFVNAHPDLPPAESLRRNWLPSLARRERWSTLLDNTRDSDGSTATCRAVNARIKLGQAPTDAALDLWRVGRSRPDACDPVFAWLEERGLRGPDEILRRARLAVLEGQFGLTRYLGRKLPANVAARTDQWLGVAETPANLSYSQPGLDGDIAVYAFKRLALRNLDKASDLLAPLVERLGLDAEQSHEMKRYVALLYAQEHKPQALVWFARMDHARMTEDDHALGWEIRAAVYQQRWPLVVDAINDLPPAIAGEEEWRYWHARALEEMGRTQQARAIYAPLARERSYHGYLAADALGQDYSLNERPLSVDATARGRVEGKPALARARELRALGMDHQAGQEWNAVIDGLDQAALAQAARIAHDWGWHSRAIITLAKSDYWDDLDIRYPTPYDNAVRQFANDNGLDPAYVFAIMRTESLFQPEIRSSAGAVGLMQLLPGTARLVARRMDAARPSSSALTVPEINIQLGTGYLAQMLERWDGNIAMASASYNAGPGRIERWLPDETMDPTIWVANIPYTETRNYVQRAMSHMTVFQSRLNERIVPLDERIDAVQPRYGDETANR</sequence>
<evidence type="ECO:0000256" key="2">
    <source>
        <dbReference type="ARBA" id="ARBA00022729"/>
    </source>
</evidence>
<dbReference type="PANTHER" id="PTHR37423:SF5">
    <property type="entry name" value="SOLUBLE LYTIC MUREIN TRANSGLYCOSYLASE"/>
    <property type="match status" value="1"/>
</dbReference>
<dbReference type="InterPro" id="IPR023346">
    <property type="entry name" value="Lysozyme-like_dom_sf"/>
</dbReference>
<dbReference type="Pfam" id="PF14718">
    <property type="entry name" value="SLT_L"/>
    <property type="match status" value="1"/>
</dbReference>
<dbReference type="PROSITE" id="PS00922">
    <property type="entry name" value="TRANSGLYCOSYLASE"/>
    <property type="match status" value="1"/>
</dbReference>
<keyword evidence="7" id="KW-1185">Reference proteome</keyword>
<protein>
    <submittedName>
        <fullName evidence="6">Lytic transglycosylase, catalytic</fullName>
    </submittedName>
</protein>
<proteinExistence type="inferred from homology"/>
<evidence type="ECO:0000313" key="7">
    <source>
        <dbReference type="Proteomes" id="UP001460888"/>
    </source>
</evidence>